<accession>A0A3P7IJL0</accession>
<dbReference type="OrthoDB" id="5859306at2759"/>
<feature type="signal peptide" evidence="1">
    <location>
        <begin position="1"/>
        <end position="19"/>
    </location>
</feature>
<feature type="chain" id="PRO_5018055392" evidence="1">
    <location>
        <begin position="20"/>
        <end position="103"/>
    </location>
</feature>
<keyword evidence="1" id="KW-0732">Signal</keyword>
<dbReference type="Proteomes" id="UP000270094">
    <property type="component" value="Unassembled WGS sequence"/>
</dbReference>
<dbReference type="AlphaFoldDB" id="A0A3P7IJL0"/>
<evidence type="ECO:0000313" key="3">
    <source>
        <dbReference type="Proteomes" id="UP000270094"/>
    </source>
</evidence>
<protein>
    <submittedName>
        <fullName evidence="2">Uncharacterized protein</fullName>
    </submittedName>
</protein>
<sequence>MFAAFMAMIVMLLWSESECKIFRGQIVGPRKVISKEIWSGEPTILKRELNLLDMLRTPLMLSFNRNIAFIPQGERREKNYMRRLLELRGLRSVKRLRNREQNQ</sequence>
<dbReference type="EMBL" id="UYYB01029431">
    <property type="protein sequence ID" value="VDM73210.1"/>
    <property type="molecule type" value="Genomic_DNA"/>
</dbReference>
<evidence type="ECO:0000256" key="1">
    <source>
        <dbReference type="SAM" id="SignalP"/>
    </source>
</evidence>
<gene>
    <name evidence="2" type="ORF">SVUK_LOCUS8208</name>
</gene>
<name>A0A3P7IJL0_STRVU</name>
<evidence type="ECO:0000313" key="2">
    <source>
        <dbReference type="EMBL" id="VDM73210.1"/>
    </source>
</evidence>
<organism evidence="2 3">
    <name type="scientific">Strongylus vulgaris</name>
    <name type="common">Blood worm</name>
    <dbReference type="NCBI Taxonomy" id="40348"/>
    <lineage>
        <taxon>Eukaryota</taxon>
        <taxon>Metazoa</taxon>
        <taxon>Ecdysozoa</taxon>
        <taxon>Nematoda</taxon>
        <taxon>Chromadorea</taxon>
        <taxon>Rhabditida</taxon>
        <taxon>Rhabditina</taxon>
        <taxon>Rhabditomorpha</taxon>
        <taxon>Strongyloidea</taxon>
        <taxon>Strongylidae</taxon>
        <taxon>Strongylus</taxon>
    </lineage>
</organism>
<reference evidence="2 3" key="1">
    <citation type="submission" date="2018-11" db="EMBL/GenBank/DDBJ databases">
        <authorList>
            <consortium name="Pathogen Informatics"/>
        </authorList>
    </citation>
    <scope>NUCLEOTIDE SEQUENCE [LARGE SCALE GENOMIC DNA]</scope>
</reference>
<keyword evidence="3" id="KW-1185">Reference proteome</keyword>
<proteinExistence type="predicted"/>